<protein>
    <submittedName>
        <fullName evidence="2">Uncharacterized protein</fullName>
    </submittedName>
</protein>
<feature type="region of interest" description="Disordered" evidence="1">
    <location>
        <begin position="413"/>
        <end position="441"/>
    </location>
</feature>
<feature type="compositionally biased region" description="Polar residues" evidence="1">
    <location>
        <begin position="420"/>
        <end position="441"/>
    </location>
</feature>
<evidence type="ECO:0000313" key="3">
    <source>
        <dbReference type="Proteomes" id="UP000225706"/>
    </source>
</evidence>
<name>A0A2B4RQT3_STYPI</name>
<gene>
    <name evidence="2" type="ORF">AWC38_SpisGene16703</name>
</gene>
<dbReference type="Proteomes" id="UP000225706">
    <property type="component" value="Unassembled WGS sequence"/>
</dbReference>
<feature type="region of interest" description="Disordered" evidence="1">
    <location>
        <begin position="681"/>
        <end position="724"/>
    </location>
</feature>
<feature type="compositionally biased region" description="Basic and acidic residues" evidence="1">
    <location>
        <begin position="512"/>
        <end position="523"/>
    </location>
</feature>
<dbReference type="AlphaFoldDB" id="A0A2B4RQT3"/>
<reference evidence="3" key="1">
    <citation type="journal article" date="2017" name="bioRxiv">
        <title>Comparative analysis of the genomes of Stylophora pistillata and Acropora digitifera provides evidence for extensive differences between species of corals.</title>
        <authorList>
            <person name="Voolstra C.R."/>
            <person name="Li Y."/>
            <person name="Liew Y.J."/>
            <person name="Baumgarten S."/>
            <person name="Zoccola D."/>
            <person name="Flot J.-F."/>
            <person name="Tambutte S."/>
            <person name="Allemand D."/>
            <person name="Aranda M."/>
        </authorList>
    </citation>
    <scope>NUCLEOTIDE SEQUENCE [LARGE SCALE GENOMIC DNA]</scope>
</reference>
<dbReference type="STRING" id="50429.A0A2B4RQT3"/>
<feature type="compositionally biased region" description="Polar residues" evidence="1">
    <location>
        <begin position="631"/>
        <end position="652"/>
    </location>
</feature>
<proteinExistence type="predicted"/>
<feature type="region of interest" description="Disordered" evidence="1">
    <location>
        <begin position="472"/>
        <end position="579"/>
    </location>
</feature>
<evidence type="ECO:0000256" key="1">
    <source>
        <dbReference type="SAM" id="MobiDB-lite"/>
    </source>
</evidence>
<feature type="compositionally biased region" description="Polar residues" evidence="1">
    <location>
        <begin position="480"/>
        <end position="501"/>
    </location>
</feature>
<dbReference type="EMBL" id="LSMT01000386">
    <property type="protein sequence ID" value="PFX18910.1"/>
    <property type="molecule type" value="Genomic_DNA"/>
</dbReference>
<keyword evidence="3" id="KW-1185">Reference proteome</keyword>
<evidence type="ECO:0000313" key="2">
    <source>
        <dbReference type="EMBL" id="PFX18910.1"/>
    </source>
</evidence>
<feature type="compositionally biased region" description="Polar residues" evidence="1">
    <location>
        <begin position="681"/>
        <end position="696"/>
    </location>
</feature>
<feature type="region of interest" description="Disordered" evidence="1">
    <location>
        <begin position="615"/>
        <end position="669"/>
    </location>
</feature>
<accession>A0A2B4RQT3</accession>
<organism evidence="2 3">
    <name type="scientific">Stylophora pistillata</name>
    <name type="common">Smooth cauliflower coral</name>
    <dbReference type="NCBI Taxonomy" id="50429"/>
    <lineage>
        <taxon>Eukaryota</taxon>
        <taxon>Metazoa</taxon>
        <taxon>Cnidaria</taxon>
        <taxon>Anthozoa</taxon>
        <taxon>Hexacorallia</taxon>
        <taxon>Scleractinia</taxon>
        <taxon>Astrocoeniina</taxon>
        <taxon>Pocilloporidae</taxon>
        <taxon>Stylophora</taxon>
    </lineage>
</organism>
<comment type="caution">
    <text evidence="2">The sequence shown here is derived from an EMBL/GenBank/DDBJ whole genome shotgun (WGS) entry which is preliminary data.</text>
</comment>
<dbReference type="OrthoDB" id="5976931at2759"/>
<sequence length="934" mass="104319">MITSLRHLRDQKRAGDILLRLASDRRKKISQVGKVFPKTMVQEQINEKLDFHCVGLEKDKNVLFPNVEVESGSKSPGTVGRALTPSLETGNAPEVTLPDVPSVLGGRRFSSSPGPDNTEPLDLLIKGEAHKKSPTEITAEMVEPIPETTVEEVMISNLEPIIDSLFEDDELFAQEFREDDLNRVLFIKKMGIFVEIKTNDYIPGVVCSPLFHCPRCEDHWAECGSVPANCQLPQQPTRGPAIHLASNRKRRFNDRNTKRRVGDIKERFIVSGGGTVLSQINGEDTDTTLGKDRKSRDYLLSNEEALEELSLDVIDSGTKTEAFRVLKADAQTLDEDSVKKVADALGFSQEQYDDFARVNLNKDRMNNEVESNDKTSLNSRLDLSMLDDNVVKDLPEIIREKLLSILRLQRHRVKRKKNKQMATSMNGSDSAQRNYTQSENISENVYIQGSDDEDAEYDLDLVGNGIRAPMKINKKRLESSGKQGRTQGTREGLGNMSQQETPGRRSLLVGGRLRDISASERRSSRVFSGLTSHSDEEEVLASRSPIGVLDYNELQNPRHAQKKNAGGKNRTDQPDTPFQRIGKHSMNVFGNSLSFYAFDDIDSDEEAWGQGKGFRVGSSHAARRDSHTSHMSEMSRGVSSSGHGTESRTSMLQKYGRTVRSAPAHKDASFSNLDDQASWSTNEVSVYDSQNDQSGSRSDRPRRFSRKKEKGDGVERPGNCYNSRGIYDIPVEANVTTYGSKAKLSQTHLSLIDASSPSLCSTNSGTQQQRVPSAVIRRPLRSASAKEPNQRKKETIQVECMSQGLDHYSPQDHQKTSAQAKEEGRELETLVILGCDSRPLVQAQETQTSPHKAPAKKPGEKVFKRTFKGKYKPIVSIEDLNVIHRLPVSSAFTYSFYELPNQHRVHNDSIRHAVGQIGRRKKKGTAHFRSRSAL</sequence>